<reference evidence="2 3" key="1">
    <citation type="journal article" date="2014" name="Genome Announc.">
        <title>Draft Genome Sequence of Paenibacillus pini JCM 16418T, Isolated from the Rhizosphere of Pine Tree.</title>
        <authorList>
            <person name="Yuki M."/>
            <person name="Oshima K."/>
            <person name="Suda W."/>
            <person name="Oshida Y."/>
            <person name="Kitamura K."/>
            <person name="Iida Y."/>
            <person name="Hattori M."/>
            <person name="Ohkuma M."/>
        </authorList>
    </citation>
    <scope>NUCLEOTIDE SEQUENCE [LARGE SCALE GENOMIC DNA]</scope>
    <source>
        <strain evidence="2 3">JCM 16418</strain>
    </source>
</reference>
<comment type="caution">
    <text evidence="2">The sequence shown here is derived from an EMBL/GenBank/DDBJ whole genome shotgun (WGS) entry which is preliminary data.</text>
</comment>
<dbReference type="AlphaFoldDB" id="W7YIL5"/>
<evidence type="ECO:0000313" key="2">
    <source>
        <dbReference type="EMBL" id="GAF10740.1"/>
    </source>
</evidence>
<dbReference type="EMBL" id="BAVZ01000034">
    <property type="protein sequence ID" value="GAF10740.1"/>
    <property type="molecule type" value="Genomic_DNA"/>
</dbReference>
<gene>
    <name evidence="2" type="ORF">JCM16418_4960</name>
</gene>
<evidence type="ECO:0000313" key="3">
    <source>
        <dbReference type="Proteomes" id="UP000019364"/>
    </source>
</evidence>
<keyword evidence="3" id="KW-1185">Reference proteome</keyword>
<feature type="transmembrane region" description="Helical" evidence="1">
    <location>
        <begin position="12"/>
        <end position="31"/>
    </location>
</feature>
<organism evidence="2 3">
    <name type="scientific">Paenibacillus pini JCM 16418</name>
    <dbReference type="NCBI Taxonomy" id="1236976"/>
    <lineage>
        <taxon>Bacteria</taxon>
        <taxon>Bacillati</taxon>
        <taxon>Bacillota</taxon>
        <taxon>Bacilli</taxon>
        <taxon>Bacillales</taxon>
        <taxon>Paenibacillaceae</taxon>
        <taxon>Paenibacillus</taxon>
    </lineage>
</organism>
<dbReference type="Proteomes" id="UP000019364">
    <property type="component" value="Unassembled WGS sequence"/>
</dbReference>
<keyword evidence="1" id="KW-0812">Transmembrane</keyword>
<proteinExistence type="predicted"/>
<name>W7YIL5_9BACL</name>
<evidence type="ECO:0000256" key="1">
    <source>
        <dbReference type="SAM" id="Phobius"/>
    </source>
</evidence>
<sequence>MLTMLTRRKTIMMGLLFASIVIIGVYINFLYRNVEYSFSPVAAIEKQRGKGYVSYMIRELPISSGEIAFFIKNKSNDQIQIGVDTSNCLLKDGYGKMVGTSVTLIFGGGFLTRR</sequence>
<keyword evidence="1" id="KW-0472">Membrane</keyword>
<protein>
    <submittedName>
        <fullName evidence="2">Uncharacterized protein</fullName>
    </submittedName>
</protein>
<keyword evidence="1" id="KW-1133">Transmembrane helix</keyword>
<dbReference type="STRING" id="1236976.JCM16418_4960"/>
<accession>W7YIL5</accession>